<feature type="binding site" evidence="8">
    <location>
        <begin position="276"/>
        <end position="283"/>
    </location>
    <ligand>
        <name>FAD</name>
        <dbReference type="ChEBI" id="CHEBI:57692"/>
    </ligand>
</feature>
<feature type="binding site" evidence="8">
    <location>
        <position position="297"/>
    </location>
    <ligand>
        <name>FAD</name>
        <dbReference type="ChEBI" id="CHEBI:57692"/>
    </ligand>
</feature>
<gene>
    <name evidence="10" type="ORF">AVL62_15180</name>
</gene>
<dbReference type="SUPFAM" id="SSF52467">
    <property type="entry name" value="DHS-like NAD/FAD-binding domain"/>
    <property type="match status" value="1"/>
</dbReference>
<dbReference type="OrthoDB" id="9770286at2"/>
<keyword evidence="11" id="KW-1185">Reference proteome</keyword>
<dbReference type="GO" id="GO:0033539">
    <property type="term" value="P:fatty acid beta-oxidation using acyl-CoA dehydrogenase"/>
    <property type="evidence" value="ECO:0007669"/>
    <property type="project" value="TreeGrafter"/>
</dbReference>
<dbReference type="InterPro" id="IPR014729">
    <property type="entry name" value="Rossmann-like_a/b/a_fold"/>
</dbReference>
<keyword evidence="5 8" id="KW-0274">FAD</keyword>
<evidence type="ECO:0000256" key="7">
    <source>
        <dbReference type="ARBA" id="ARBA00025649"/>
    </source>
</evidence>
<dbReference type="SUPFAM" id="SSF52402">
    <property type="entry name" value="Adenine nucleotide alpha hydrolases-like"/>
    <property type="match status" value="1"/>
</dbReference>
<dbReference type="EMBL" id="LQBL01000008">
    <property type="protein sequence ID" value="KUG57132.1"/>
    <property type="molecule type" value="Genomic_DNA"/>
</dbReference>
<keyword evidence="3" id="KW-0813">Transport</keyword>
<evidence type="ECO:0000256" key="5">
    <source>
        <dbReference type="ARBA" id="ARBA00022827"/>
    </source>
</evidence>
<evidence type="ECO:0000259" key="9">
    <source>
        <dbReference type="SMART" id="SM00893"/>
    </source>
</evidence>
<comment type="subunit">
    <text evidence="2">Heterodimer of an alpha and a beta subunit.</text>
</comment>
<evidence type="ECO:0000256" key="8">
    <source>
        <dbReference type="PIRSR" id="PIRSR000089-1"/>
    </source>
</evidence>
<dbReference type="PIRSF" id="PIRSF000089">
    <property type="entry name" value="Electra_flavoP_a"/>
    <property type="match status" value="1"/>
</dbReference>
<dbReference type="InterPro" id="IPR018206">
    <property type="entry name" value="ETF_asu_C_CS"/>
</dbReference>
<dbReference type="PANTHER" id="PTHR43153">
    <property type="entry name" value="ELECTRON TRANSFER FLAVOPROTEIN ALPHA"/>
    <property type="match status" value="1"/>
</dbReference>
<dbReference type="InterPro" id="IPR029035">
    <property type="entry name" value="DHS-like_NAD/FAD-binding_dom"/>
</dbReference>
<evidence type="ECO:0000256" key="6">
    <source>
        <dbReference type="ARBA" id="ARBA00022982"/>
    </source>
</evidence>
<sequence length="328" mass="33474">MSVLVVVEPEDVGDAGAGLSVVSQEVLTFARSLPGEDVDAVLVGAVGTPPEAVLAHCREQGVRTLHVTSEPRLERYAARAWARVVEAAAEAGGTAYLLAAGTARGNEVLAHVAARRGVPMPCNVVAVVQTEPLEVERQVVGGAVLERVALRAEGGLAVASVAGHAVAPEPAPSPGEARVEEVAVELTDADLVAQVVRVEAKEGGDTSALTGANVVVGAGRGVGGADQFDDVEALAARLGGAVGVSRVVTSLGWRPHHEQVGQTGSRIAPDLYLACGISGAIQHWAGCSSSKTIIAINTDGEAPMVTKARYAVIGDMHEVIPAVLEELS</sequence>
<feature type="binding site" evidence="8">
    <location>
        <begin position="245"/>
        <end position="246"/>
    </location>
    <ligand>
        <name>FAD</name>
        <dbReference type="ChEBI" id="CHEBI:57692"/>
    </ligand>
</feature>
<name>A0A0W8IAY7_9MICO</name>
<reference evidence="10 11" key="1">
    <citation type="submission" date="2015-12" db="EMBL/GenBank/DDBJ databases">
        <title>Serinicoccus chungangenesis strain CD08_5 genome sequencing and assembly.</title>
        <authorList>
            <person name="Chander A.M."/>
            <person name="Kaur G."/>
            <person name="Nair G.R."/>
            <person name="Dhawan D.K."/>
            <person name="Kochhar R.K."/>
            <person name="Mayilraj S."/>
            <person name="Bhadada S.K."/>
        </authorList>
    </citation>
    <scope>NUCLEOTIDE SEQUENCE [LARGE SCALE GENOMIC DNA]</scope>
    <source>
        <strain evidence="10 11">CD08_5</strain>
    </source>
</reference>
<evidence type="ECO:0000256" key="2">
    <source>
        <dbReference type="ARBA" id="ARBA00011355"/>
    </source>
</evidence>
<proteinExistence type="inferred from homology"/>
<evidence type="ECO:0000256" key="3">
    <source>
        <dbReference type="ARBA" id="ARBA00022448"/>
    </source>
</evidence>
<accession>A0A0W8IAY7</accession>
<evidence type="ECO:0000313" key="10">
    <source>
        <dbReference type="EMBL" id="KUG57132.1"/>
    </source>
</evidence>
<dbReference type="PROSITE" id="PS00696">
    <property type="entry name" value="ETF_ALPHA"/>
    <property type="match status" value="1"/>
</dbReference>
<dbReference type="Pfam" id="PF01012">
    <property type="entry name" value="ETF"/>
    <property type="match status" value="1"/>
</dbReference>
<keyword evidence="6" id="KW-0249">Electron transport</keyword>
<dbReference type="Pfam" id="PF00766">
    <property type="entry name" value="ETF_alpha"/>
    <property type="match status" value="1"/>
</dbReference>
<feature type="binding site" evidence="8">
    <location>
        <position position="220"/>
    </location>
    <ligand>
        <name>FAD</name>
        <dbReference type="ChEBI" id="CHEBI:57692"/>
    </ligand>
</feature>
<dbReference type="InterPro" id="IPR014731">
    <property type="entry name" value="ETF_asu_C"/>
</dbReference>
<keyword evidence="4" id="KW-0285">Flavoprotein</keyword>
<dbReference type="Gene3D" id="3.40.50.620">
    <property type="entry name" value="HUPs"/>
    <property type="match status" value="1"/>
</dbReference>
<dbReference type="PANTHER" id="PTHR43153:SF1">
    <property type="entry name" value="ELECTRON TRANSFER FLAVOPROTEIN SUBUNIT ALPHA, MITOCHONDRIAL"/>
    <property type="match status" value="1"/>
</dbReference>
<dbReference type="InterPro" id="IPR014730">
    <property type="entry name" value="ETF_a/b_N"/>
</dbReference>
<comment type="function">
    <text evidence="7">The electron transfer flavoprotein serves as a specific electron acceptor for other dehydrogenases. It transfers the electrons to the main respiratory chain via ETF-ubiquinone oxidoreductase (ETF dehydrogenase).</text>
</comment>
<dbReference type="SMART" id="SM00893">
    <property type="entry name" value="ETF"/>
    <property type="match status" value="1"/>
</dbReference>
<organism evidence="10 11">
    <name type="scientific">Serinicoccus chungangensis</name>
    <dbReference type="NCBI Taxonomy" id="767452"/>
    <lineage>
        <taxon>Bacteria</taxon>
        <taxon>Bacillati</taxon>
        <taxon>Actinomycetota</taxon>
        <taxon>Actinomycetes</taxon>
        <taxon>Micrococcales</taxon>
        <taxon>Ornithinimicrobiaceae</taxon>
        <taxon>Serinicoccus</taxon>
    </lineage>
</organism>
<comment type="caution">
    <text evidence="10">The sequence shown here is derived from an EMBL/GenBank/DDBJ whole genome shotgun (WGS) entry which is preliminary data.</text>
</comment>
<dbReference type="GO" id="GO:0050660">
    <property type="term" value="F:flavin adenine dinucleotide binding"/>
    <property type="evidence" value="ECO:0007669"/>
    <property type="project" value="InterPro"/>
</dbReference>
<comment type="similarity">
    <text evidence="1">Belongs to the ETF alpha-subunit/FixB family.</text>
</comment>
<dbReference type="STRING" id="767452.AVL62_15180"/>
<protein>
    <submittedName>
        <fullName evidence="10">Electron transfer flavoprotein subunit alpha</fullName>
    </submittedName>
</protein>
<evidence type="ECO:0000256" key="4">
    <source>
        <dbReference type="ARBA" id="ARBA00022630"/>
    </source>
</evidence>
<evidence type="ECO:0000313" key="11">
    <source>
        <dbReference type="Proteomes" id="UP000054837"/>
    </source>
</evidence>
<dbReference type="Gene3D" id="3.40.50.1220">
    <property type="entry name" value="TPP-binding domain"/>
    <property type="match status" value="1"/>
</dbReference>
<comment type="cofactor">
    <cofactor evidence="8">
        <name>FAD</name>
        <dbReference type="ChEBI" id="CHEBI:57692"/>
    </cofactor>
    <text evidence="8">Binds 1 FAD per dimer.</text>
</comment>
<feature type="binding site" evidence="8">
    <location>
        <begin position="259"/>
        <end position="263"/>
    </location>
    <ligand>
        <name>FAD</name>
        <dbReference type="ChEBI" id="CHEBI:57692"/>
    </ligand>
</feature>
<evidence type="ECO:0000256" key="1">
    <source>
        <dbReference type="ARBA" id="ARBA00005817"/>
    </source>
</evidence>
<dbReference type="InterPro" id="IPR001308">
    <property type="entry name" value="ETF_a/FixB"/>
</dbReference>
<dbReference type="RefSeq" id="WP_058890418.1">
    <property type="nucleotide sequence ID" value="NZ_LQBL01000008.1"/>
</dbReference>
<dbReference type="AlphaFoldDB" id="A0A0W8IAY7"/>
<dbReference type="GO" id="GO:0009055">
    <property type="term" value="F:electron transfer activity"/>
    <property type="evidence" value="ECO:0007669"/>
    <property type="project" value="InterPro"/>
</dbReference>
<dbReference type="Proteomes" id="UP000054837">
    <property type="component" value="Unassembled WGS sequence"/>
</dbReference>
<feature type="domain" description="Electron transfer flavoprotein alpha/beta-subunit N-terminal" evidence="9">
    <location>
        <begin position="3"/>
        <end position="195"/>
    </location>
</feature>